<dbReference type="STRING" id="1223523.H340_22196"/>
<organism evidence="1 2">
    <name type="scientific">Streptomyces mobaraensis (strain ATCC 29032 / DSM 40847 / JCM 4168 / NBRC 13819 / NCIMB 11159 / IPCR 16-22)</name>
    <dbReference type="NCBI Taxonomy" id="1223523"/>
    <lineage>
        <taxon>Bacteria</taxon>
        <taxon>Bacillati</taxon>
        <taxon>Actinomycetota</taxon>
        <taxon>Actinomycetes</taxon>
        <taxon>Kitasatosporales</taxon>
        <taxon>Streptomycetaceae</taxon>
        <taxon>Streptomyces</taxon>
    </lineage>
</organism>
<dbReference type="Proteomes" id="UP000011740">
    <property type="component" value="Unassembled WGS sequence"/>
</dbReference>
<dbReference type="AlphaFoldDB" id="M3AXI1"/>
<comment type="caution">
    <text evidence="1">The sequence shown here is derived from an EMBL/GenBank/DDBJ whole genome shotgun (WGS) entry which is preliminary data.</text>
</comment>
<evidence type="ECO:0000313" key="2">
    <source>
        <dbReference type="Proteomes" id="UP000011740"/>
    </source>
</evidence>
<gene>
    <name evidence="1" type="ORF">H340_22196</name>
</gene>
<dbReference type="EMBL" id="AORZ01000082">
    <property type="protein sequence ID" value="EME98312.1"/>
    <property type="molecule type" value="Genomic_DNA"/>
</dbReference>
<evidence type="ECO:0000313" key="1">
    <source>
        <dbReference type="EMBL" id="EME98312.1"/>
    </source>
</evidence>
<reference evidence="1 2" key="1">
    <citation type="journal article" date="2013" name="Genome Announc.">
        <title>Whole-Genome Shotgun Assembly and Analysis of the Genome of Streptomyces mobaraensis DSM 40847, a Strain for Industrial Production of Microbial Transglutaminase.</title>
        <authorList>
            <person name="Yang H."/>
            <person name="He T."/>
            <person name="Wu W."/>
            <person name="Zhu W."/>
            <person name="Lu B."/>
            <person name="Sun W."/>
        </authorList>
    </citation>
    <scope>NUCLEOTIDE SEQUENCE [LARGE SCALE GENOMIC DNA]</scope>
    <source>
        <strain evidence="1 2">DSM 40847</strain>
    </source>
</reference>
<name>M3AXI1_STRM1</name>
<proteinExistence type="predicted"/>
<protein>
    <submittedName>
        <fullName evidence="1">Integrase family protein</fullName>
    </submittedName>
</protein>
<sequence>MDAAAYGTTWSRAQECTYCPRTELAPKPIERPYDLRHAGTSFWLYSGMDPAGSARHVGQSVEVLFRGYDRHARTYNLTVDDLHSLSNFPAETRILGRGVGRWTAQT</sequence>
<accession>M3AXI1</accession>